<keyword evidence="2" id="KW-1185">Reference proteome</keyword>
<accession>A0A9D4IPI8</accession>
<organism evidence="1 2">
    <name type="scientific">Dreissena polymorpha</name>
    <name type="common">Zebra mussel</name>
    <name type="synonym">Mytilus polymorpha</name>
    <dbReference type="NCBI Taxonomy" id="45954"/>
    <lineage>
        <taxon>Eukaryota</taxon>
        <taxon>Metazoa</taxon>
        <taxon>Spiralia</taxon>
        <taxon>Lophotrochozoa</taxon>
        <taxon>Mollusca</taxon>
        <taxon>Bivalvia</taxon>
        <taxon>Autobranchia</taxon>
        <taxon>Heteroconchia</taxon>
        <taxon>Euheterodonta</taxon>
        <taxon>Imparidentia</taxon>
        <taxon>Neoheterodontei</taxon>
        <taxon>Myida</taxon>
        <taxon>Dreissenoidea</taxon>
        <taxon>Dreissenidae</taxon>
        <taxon>Dreissena</taxon>
    </lineage>
</organism>
<name>A0A9D4IPI8_DREPO</name>
<protein>
    <submittedName>
        <fullName evidence="1">Uncharacterized protein</fullName>
    </submittedName>
</protein>
<comment type="caution">
    <text evidence="1">The sequence shown here is derived from an EMBL/GenBank/DDBJ whole genome shotgun (WGS) entry which is preliminary data.</text>
</comment>
<sequence length="175" mass="19734">MAYPGEAIGITTDMLNGSTDKFEATLTNGAVLELYEYCKVNNINNSKLVQILSDFDTKFVNNKTQSIIIKIQRFIETKNILKHNQKVPGVKNVDTLLQTHFAFVHNAPTLITNVNDVNENSECSEKVESSSPTCSFLQDLSTEVKQHVSMQTNFENVDFESLSKCTNLLMYENTR</sequence>
<reference evidence="1" key="1">
    <citation type="journal article" date="2019" name="bioRxiv">
        <title>The Genome of the Zebra Mussel, Dreissena polymorpha: A Resource for Invasive Species Research.</title>
        <authorList>
            <person name="McCartney M.A."/>
            <person name="Auch B."/>
            <person name="Kono T."/>
            <person name="Mallez S."/>
            <person name="Zhang Y."/>
            <person name="Obille A."/>
            <person name="Becker A."/>
            <person name="Abrahante J.E."/>
            <person name="Garbe J."/>
            <person name="Badalamenti J.P."/>
            <person name="Herman A."/>
            <person name="Mangelson H."/>
            <person name="Liachko I."/>
            <person name="Sullivan S."/>
            <person name="Sone E.D."/>
            <person name="Koren S."/>
            <person name="Silverstein K.A.T."/>
            <person name="Beckman K.B."/>
            <person name="Gohl D.M."/>
        </authorList>
    </citation>
    <scope>NUCLEOTIDE SEQUENCE</scope>
    <source>
        <strain evidence="1">Duluth1</strain>
        <tissue evidence="1">Whole animal</tissue>
    </source>
</reference>
<evidence type="ECO:0000313" key="1">
    <source>
        <dbReference type="EMBL" id="KAH3780352.1"/>
    </source>
</evidence>
<evidence type="ECO:0000313" key="2">
    <source>
        <dbReference type="Proteomes" id="UP000828390"/>
    </source>
</evidence>
<dbReference type="EMBL" id="JAIWYP010000008">
    <property type="protein sequence ID" value="KAH3780352.1"/>
    <property type="molecule type" value="Genomic_DNA"/>
</dbReference>
<gene>
    <name evidence="1" type="ORF">DPMN_158165</name>
</gene>
<proteinExistence type="predicted"/>
<dbReference type="AlphaFoldDB" id="A0A9D4IPI8"/>
<reference evidence="1" key="2">
    <citation type="submission" date="2020-11" db="EMBL/GenBank/DDBJ databases">
        <authorList>
            <person name="McCartney M.A."/>
            <person name="Auch B."/>
            <person name="Kono T."/>
            <person name="Mallez S."/>
            <person name="Becker A."/>
            <person name="Gohl D.M."/>
            <person name="Silverstein K.A.T."/>
            <person name="Koren S."/>
            <person name="Bechman K.B."/>
            <person name="Herman A."/>
            <person name="Abrahante J.E."/>
            <person name="Garbe J."/>
        </authorList>
    </citation>
    <scope>NUCLEOTIDE SEQUENCE</scope>
    <source>
        <strain evidence="1">Duluth1</strain>
        <tissue evidence="1">Whole animal</tissue>
    </source>
</reference>
<dbReference type="Proteomes" id="UP000828390">
    <property type="component" value="Unassembled WGS sequence"/>
</dbReference>